<dbReference type="PROSITE" id="PS00397">
    <property type="entry name" value="RECOMBINASES_1"/>
    <property type="match status" value="1"/>
</dbReference>
<dbReference type="PANTHER" id="PTHR30461:SF2">
    <property type="entry name" value="SERINE RECOMBINASE PINE-RELATED"/>
    <property type="match status" value="1"/>
</dbReference>
<dbReference type="SUPFAM" id="SSF53041">
    <property type="entry name" value="Resolvase-like"/>
    <property type="match status" value="1"/>
</dbReference>
<dbReference type="PROSITE" id="PS51737">
    <property type="entry name" value="RECOMBINASE_DNA_BIND"/>
    <property type="match status" value="1"/>
</dbReference>
<dbReference type="SMART" id="SM00857">
    <property type="entry name" value="Resolvase"/>
    <property type="match status" value="1"/>
</dbReference>
<dbReference type="InterPro" id="IPR006118">
    <property type="entry name" value="Recombinase_CS"/>
</dbReference>
<dbReference type="InterPro" id="IPR006119">
    <property type="entry name" value="Resolv_N"/>
</dbReference>
<keyword evidence="3" id="KW-0233">DNA recombination</keyword>
<dbReference type="PANTHER" id="PTHR30461">
    <property type="entry name" value="DNA-INVERTASE FROM LAMBDOID PROPHAGE"/>
    <property type="match status" value="1"/>
</dbReference>
<dbReference type="InterPro" id="IPR011109">
    <property type="entry name" value="DNA_bind_recombinase_dom"/>
</dbReference>
<dbReference type="InterPro" id="IPR025827">
    <property type="entry name" value="Zn_ribbon_recom_dom"/>
</dbReference>
<dbReference type="PROSITE" id="PS51736">
    <property type="entry name" value="RECOMBINASES_3"/>
    <property type="match status" value="1"/>
</dbReference>
<accession>A0AAE4C386</accession>
<dbReference type="InterPro" id="IPR036162">
    <property type="entry name" value="Resolvase-like_N_sf"/>
</dbReference>
<feature type="domain" description="Resolvase/invertase-type recombinase catalytic" evidence="6">
    <location>
        <begin position="3"/>
        <end position="151"/>
    </location>
</feature>
<dbReference type="InterPro" id="IPR050639">
    <property type="entry name" value="SSR_resolvase"/>
</dbReference>
<evidence type="ECO:0000256" key="2">
    <source>
        <dbReference type="ARBA" id="ARBA00023125"/>
    </source>
</evidence>
<feature type="active site" description="O-(5'-phospho-DNA)-serine intermediate" evidence="4 5">
    <location>
        <position position="11"/>
    </location>
</feature>
<comment type="caution">
    <text evidence="8">The sequence shown here is derived from an EMBL/GenBank/DDBJ whole genome shotgun (WGS) entry which is preliminary data.</text>
</comment>
<evidence type="ECO:0000313" key="8">
    <source>
        <dbReference type="EMBL" id="MDR6525395.1"/>
    </source>
</evidence>
<dbReference type="Proteomes" id="UP001184861">
    <property type="component" value="Unassembled WGS sequence"/>
</dbReference>
<dbReference type="EMBL" id="JAVDQY010000001">
    <property type="protein sequence ID" value="MDR6525395.1"/>
    <property type="molecule type" value="Genomic_DNA"/>
</dbReference>
<evidence type="ECO:0000259" key="7">
    <source>
        <dbReference type="PROSITE" id="PS51737"/>
    </source>
</evidence>
<sequence>MSNVALYIRVSTDEQADRGYSQRDQEERLKRYCETNNLKIDNVFFEDHSAKNFNRPSWNDLLIYLKKKKSKIDKVLFTKWDRFSRNAGDAYQMISILKKLGVEAQAIEQPLDLFIPENKMMLAIYLAAPEVENDRRALNTFHGMRRARKEGRWMASAPFGYTNKITEDGKYKFIEPKEPEASIIRYLFNEIAKGIEAPETIRRQLSEKGVKILSNQAFHVAIRNPVYCGKIFIKKYRDEEAHYVKSLHVPLVSETLFNKVQLILEGNKRKNRKYIKFSSADVFPLRGFLICPKCGKNLTASGSKGSQRVYYYYHCKSSCGFRQSAELTNNLFVEELKKYEFLPSVQKILQNILLTAYKKYNNKADDRRKRIISEIETYNAKIALAREKLLAEKIEDDDYMIIKAQSKQKIEILENELHTCLVATRNPKKVDDRLNKALSVISNLSLLYQSSSVEAKRKIISSIYPENLEFTGIEYRTTRVNSVLRSISLVTNALGDANNKKNDKKTAYPCLVGPPGIEPGSKSLIRKNNIIIHNNPEVKKRTELNNQARQQQNKIQKVGL</sequence>
<feature type="domain" description="Recombinase" evidence="7">
    <location>
        <begin position="158"/>
        <end position="270"/>
    </location>
</feature>
<dbReference type="GO" id="GO:0003677">
    <property type="term" value="F:DNA binding"/>
    <property type="evidence" value="ECO:0007669"/>
    <property type="project" value="UniProtKB-KW"/>
</dbReference>
<dbReference type="AlphaFoldDB" id="A0AAE4C386"/>
<dbReference type="RefSeq" id="WP_309944774.1">
    <property type="nucleotide sequence ID" value="NZ_JAVDQY010000001.1"/>
</dbReference>
<dbReference type="GO" id="GO:0015074">
    <property type="term" value="P:DNA integration"/>
    <property type="evidence" value="ECO:0007669"/>
    <property type="project" value="UniProtKB-KW"/>
</dbReference>
<evidence type="ECO:0000313" key="9">
    <source>
        <dbReference type="Proteomes" id="UP001184861"/>
    </source>
</evidence>
<gene>
    <name evidence="8" type="ORF">J2787_000765</name>
</gene>
<evidence type="ECO:0000256" key="4">
    <source>
        <dbReference type="PIRSR" id="PIRSR606118-50"/>
    </source>
</evidence>
<name>A0AAE4C386_9FLAO</name>
<organism evidence="8 9">
    <name type="scientific">Chryseobacterium rhizosphaerae</name>
    <dbReference type="NCBI Taxonomy" id="395937"/>
    <lineage>
        <taxon>Bacteria</taxon>
        <taxon>Pseudomonadati</taxon>
        <taxon>Bacteroidota</taxon>
        <taxon>Flavobacteriia</taxon>
        <taxon>Flavobacteriales</taxon>
        <taxon>Weeksellaceae</taxon>
        <taxon>Chryseobacterium group</taxon>
        <taxon>Chryseobacterium</taxon>
    </lineage>
</organism>
<evidence type="ECO:0000256" key="3">
    <source>
        <dbReference type="ARBA" id="ARBA00023172"/>
    </source>
</evidence>
<reference evidence="8" key="1">
    <citation type="submission" date="2023-07" db="EMBL/GenBank/DDBJ databases">
        <title>Sorghum-associated microbial communities from plants grown in Nebraska, USA.</title>
        <authorList>
            <person name="Schachtman D."/>
        </authorList>
    </citation>
    <scope>NUCLEOTIDE SEQUENCE</scope>
    <source>
        <strain evidence="8">DS2360</strain>
    </source>
</reference>
<protein>
    <submittedName>
        <fullName evidence="8">DNA invertase Pin-like site-specific DNA recombinase</fullName>
    </submittedName>
</protein>
<dbReference type="Gene3D" id="3.40.50.1390">
    <property type="entry name" value="Resolvase, N-terminal catalytic domain"/>
    <property type="match status" value="1"/>
</dbReference>
<dbReference type="Gene3D" id="3.90.1750.20">
    <property type="entry name" value="Putative Large Serine Recombinase, Chain B, Domain 2"/>
    <property type="match status" value="1"/>
</dbReference>
<dbReference type="InterPro" id="IPR038109">
    <property type="entry name" value="DNA_bind_recomb_sf"/>
</dbReference>
<keyword evidence="2" id="KW-0238">DNA-binding</keyword>
<keyword evidence="1" id="KW-0229">DNA integration</keyword>
<proteinExistence type="predicted"/>
<dbReference type="Pfam" id="PF13408">
    <property type="entry name" value="Zn_ribbon_recom"/>
    <property type="match status" value="1"/>
</dbReference>
<dbReference type="GO" id="GO:0000150">
    <property type="term" value="F:DNA strand exchange activity"/>
    <property type="evidence" value="ECO:0007669"/>
    <property type="project" value="InterPro"/>
</dbReference>
<evidence type="ECO:0000259" key="6">
    <source>
        <dbReference type="PROSITE" id="PS51736"/>
    </source>
</evidence>
<evidence type="ECO:0000256" key="5">
    <source>
        <dbReference type="PROSITE-ProRule" id="PRU10137"/>
    </source>
</evidence>
<dbReference type="Pfam" id="PF07508">
    <property type="entry name" value="Recombinase"/>
    <property type="match status" value="1"/>
</dbReference>
<evidence type="ECO:0000256" key="1">
    <source>
        <dbReference type="ARBA" id="ARBA00022908"/>
    </source>
</evidence>
<dbReference type="CDD" id="cd00338">
    <property type="entry name" value="Ser_Recombinase"/>
    <property type="match status" value="1"/>
</dbReference>
<dbReference type="Pfam" id="PF00239">
    <property type="entry name" value="Resolvase"/>
    <property type="match status" value="1"/>
</dbReference>